<dbReference type="InterPro" id="IPR013424">
    <property type="entry name" value="Ice-binding_C"/>
</dbReference>
<dbReference type="NCBIfam" id="TIGR02595">
    <property type="entry name" value="PEP_CTERM"/>
    <property type="match status" value="1"/>
</dbReference>
<proteinExistence type="predicted"/>
<evidence type="ECO:0000256" key="1">
    <source>
        <dbReference type="SAM" id="SignalP"/>
    </source>
</evidence>
<sequence length="237" mass="25752">MVKLNLCIGGSVLVSGLASFALAAQPIHAADISVIGYYGNWNIVRTRYNPESFLSGNDQFFLTEEATDLGPFDVEIELTGYTPNSSVELDFFNLLQNNSNETWTKFDISIGTGKGNTFVQSDPSSGLFALTTFFGPFSTPFDVLNLIDDVLGFAEVTNSGTNISFDNGSIISDRFRFRSLTAPFFVLNVPIDANGNAAFTLRQIPTGYVPEPLTILGTGMAISFGGFFKRQKAKKSD</sequence>
<dbReference type="eggNOG" id="ENOG5032170">
    <property type="taxonomic scope" value="Bacteria"/>
</dbReference>
<dbReference type="KEGG" id="cyj:Cyan7822_5269"/>
<keyword evidence="1" id="KW-0732">Signal</keyword>
<keyword evidence="3" id="KW-1185">Reference proteome</keyword>
<evidence type="ECO:0000313" key="2">
    <source>
        <dbReference type="EMBL" id="ADN17150.1"/>
    </source>
</evidence>
<dbReference type="NCBIfam" id="TIGR04155">
    <property type="entry name" value="cyano_PEP"/>
    <property type="match status" value="1"/>
</dbReference>
<dbReference type="Proteomes" id="UP000008206">
    <property type="component" value="Chromosome"/>
</dbReference>
<organism evidence="2 3">
    <name type="scientific">Gloeothece verrucosa (strain PCC 7822)</name>
    <name type="common">Cyanothece sp. (strain PCC 7822)</name>
    <dbReference type="NCBI Taxonomy" id="497965"/>
    <lineage>
        <taxon>Bacteria</taxon>
        <taxon>Bacillati</taxon>
        <taxon>Cyanobacteriota</taxon>
        <taxon>Cyanophyceae</taxon>
        <taxon>Oscillatoriophycideae</taxon>
        <taxon>Chroococcales</taxon>
        <taxon>Aphanothecaceae</taxon>
        <taxon>Gloeothece</taxon>
        <taxon>Gloeothece verrucosa</taxon>
    </lineage>
</organism>
<accession>E0U641</accession>
<evidence type="ECO:0008006" key="4">
    <source>
        <dbReference type="Google" id="ProtNLM"/>
    </source>
</evidence>
<reference evidence="3" key="1">
    <citation type="journal article" date="2011" name="MBio">
        <title>Novel metabolic attributes of the genus Cyanothece, comprising a group of unicellular nitrogen-fixing Cyanobacteria.</title>
        <authorList>
            <person name="Bandyopadhyay A."/>
            <person name="Elvitigala T."/>
            <person name="Welsh E."/>
            <person name="Stockel J."/>
            <person name="Liberton M."/>
            <person name="Min H."/>
            <person name="Sherman L.A."/>
            <person name="Pakrasi H.B."/>
        </authorList>
    </citation>
    <scope>NUCLEOTIDE SEQUENCE [LARGE SCALE GENOMIC DNA]</scope>
    <source>
        <strain evidence="3">PCC 7822</strain>
    </source>
</reference>
<protein>
    <recommendedName>
        <fullName evidence="4">PEP-CTERM protein-sorting domain-containing protein</fullName>
    </recommendedName>
</protein>
<dbReference type="EMBL" id="CP002198">
    <property type="protein sequence ID" value="ADN17150.1"/>
    <property type="molecule type" value="Genomic_DNA"/>
</dbReference>
<gene>
    <name evidence="2" type="ordered locus">Cyan7822_5269</name>
</gene>
<dbReference type="OrthoDB" id="418145at2"/>
<feature type="chain" id="PRO_5003141138" description="PEP-CTERM protein-sorting domain-containing protein" evidence="1">
    <location>
        <begin position="24"/>
        <end position="237"/>
    </location>
</feature>
<dbReference type="HOGENOM" id="CLU_1105706_0_0_3"/>
<dbReference type="RefSeq" id="WP_013325188.1">
    <property type="nucleotide sequence ID" value="NC_014501.1"/>
</dbReference>
<evidence type="ECO:0000313" key="3">
    <source>
        <dbReference type="Proteomes" id="UP000008206"/>
    </source>
</evidence>
<dbReference type="InterPro" id="IPR026374">
    <property type="entry name" value="Cyano_PEP"/>
</dbReference>
<feature type="signal peptide" evidence="1">
    <location>
        <begin position="1"/>
        <end position="23"/>
    </location>
</feature>
<dbReference type="AlphaFoldDB" id="E0U641"/>
<name>E0U641_GLOV7</name>